<dbReference type="EMBL" id="GL732581">
    <property type="protein sequence ID" value="EFX74660.1"/>
    <property type="molecule type" value="Genomic_DNA"/>
</dbReference>
<feature type="compositionally biased region" description="Basic and acidic residues" evidence="2">
    <location>
        <begin position="89"/>
        <end position="100"/>
    </location>
</feature>
<feature type="compositionally biased region" description="Polar residues" evidence="2">
    <location>
        <begin position="57"/>
        <end position="81"/>
    </location>
</feature>
<feature type="domain" description="Myb-like" evidence="3">
    <location>
        <begin position="282"/>
        <end position="330"/>
    </location>
</feature>
<feature type="compositionally biased region" description="Basic residues" evidence="2">
    <location>
        <begin position="372"/>
        <end position="382"/>
    </location>
</feature>
<protein>
    <recommendedName>
        <fullName evidence="3">Myb-like domain-containing protein</fullName>
    </recommendedName>
</protein>
<dbReference type="eggNOG" id="KOG2009">
    <property type="taxonomic scope" value="Eukaryota"/>
</dbReference>
<dbReference type="STRING" id="6669.E9H0J9"/>
<dbReference type="GO" id="GO:0005634">
    <property type="term" value="C:nucleus"/>
    <property type="evidence" value="ECO:0007669"/>
    <property type="project" value="UniProtKB-SubCell"/>
</dbReference>
<dbReference type="GO" id="GO:0000126">
    <property type="term" value="C:transcription factor TFIIIB complex"/>
    <property type="evidence" value="ECO:0000318"/>
    <property type="project" value="GO_Central"/>
</dbReference>
<reference evidence="4 5" key="1">
    <citation type="journal article" date="2011" name="Science">
        <title>The ecoresponsive genome of Daphnia pulex.</title>
        <authorList>
            <person name="Colbourne J.K."/>
            <person name="Pfrender M.E."/>
            <person name="Gilbert D."/>
            <person name="Thomas W.K."/>
            <person name="Tucker A."/>
            <person name="Oakley T.H."/>
            <person name="Tokishita S."/>
            <person name="Aerts A."/>
            <person name="Arnold G.J."/>
            <person name="Basu M.K."/>
            <person name="Bauer D.J."/>
            <person name="Caceres C.E."/>
            <person name="Carmel L."/>
            <person name="Casola C."/>
            <person name="Choi J.H."/>
            <person name="Detter J.C."/>
            <person name="Dong Q."/>
            <person name="Dusheyko S."/>
            <person name="Eads B.D."/>
            <person name="Frohlich T."/>
            <person name="Geiler-Samerotte K.A."/>
            <person name="Gerlach D."/>
            <person name="Hatcher P."/>
            <person name="Jogdeo S."/>
            <person name="Krijgsveld J."/>
            <person name="Kriventseva E.V."/>
            <person name="Kultz D."/>
            <person name="Laforsch C."/>
            <person name="Lindquist E."/>
            <person name="Lopez J."/>
            <person name="Manak J.R."/>
            <person name="Muller J."/>
            <person name="Pangilinan J."/>
            <person name="Patwardhan R.P."/>
            <person name="Pitluck S."/>
            <person name="Pritham E.J."/>
            <person name="Rechtsteiner A."/>
            <person name="Rho M."/>
            <person name="Rogozin I.B."/>
            <person name="Sakarya O."/>
            <person name="Salamov A."/>
            <person name="Schaack S."/>
            <person name="Shapiro H."/>
            <person name="Shiga Y."/>
            <person name="Skalitzky C."/>
            <person name="Smith Z."/>
            <person name="Souvorov A."/>
            <person name="Sung W."/>
            <person name="Tang Z."/>
            <person name="Tsuchiya D."/>
            <person name="Tu H."/>
            <person name="Vos H."/>
            <person name="Wang M."/>
            <person name="Wolf Y.I."/>
            <person name="Yamagata H."/>
            <person name="Yamada T."/>
            <person name="Ye Y."/>
            <person name="Shaw J.R."/>
            <person name="Andrews J."/>
            <person name="Crease T.J."/>
            <person name="Tang H."/>
            <person name="Lucas S.M."/>
            <person name="Robertson H.M."/>
            <person name="Bork P."/>
            <person name="Koonin E.V."/>
            <person name="Zdobnov E.M."/>
            <person name="Grigoriev I.V."/>
            <person name="Lynch M."/>
            <person name="Boore J.L."/>
        </authorList>
    </citation>
    <scope>NUCLEOTIDE SEQUENCE [LARGE SCALE GENOMIC DNA]</scope>
</reference>
<feature type="compositionally biased region" description="Basic and acidic residues" evidence="2">
    <location>
        <begin position="143"/>
        <end position="157"/>
    </location>
</feature>
<dbReference type="SMART" id="SM00717">
    <property type="entry name" value="SANT"/>
    <property type="match status" value="1"/>
</dbReference>
<dbReference type="HOGENOM" id="CLU_652599_0_0_1"/>
<dbReference type="Pfam" id="PF15963">
    <property type="entry name" value="Myb_DNA-bind_7"/>
    <property type="match status" value="1"/>
</dbReference>
<feature type="region of interest" description="Disordered" evidence="2">
    <location>
        <begin position="143"/>
        <end position="166"/>
    </location>
</feature>
<feature type="compositionally biased region" description="Basic and acidic residues" evidence="2">
    <location>
        <begin position="396"/>
        <end position="406"/>
    </location>
</feature>
<organism evidence="4 5">
    <name type="scientific">Daphnia pulex</name>
    <name type="common">Water flea</name>
    <dbReference type="NCBI Taxonomy" id="6669"/>
    <lineage>
        <taxon>Eukaryota</taxon>
        <taxon>Metazoa</taxon>
        <taxon>Ecdysozoa</taxon>
        <taxon>Arthropoda</taxon>
        <taxon>Crustacea</taxon>
        <taxon>Branchiopoda</taxon>
        <taxon>Diplostraca</taxon>
        <taxon>Cladocera</taxon>
        <taxon>Anomopoda</taxon>
        <taxon>Daphniidae</taxon>
        <taxon>Daphnia</taxon>
    </lineage>
</organism>
<accession>E9H0J9</accession>
<keyword evidence="5" id="KW-1185">Reference proteome</keyword>
<gene>
    <name evidence="4" type="ORF">DAPPUDRAFT_307014</name>
</gene>
<dbReference type="GO" id="GO:0001156">
    <property type="term" value="F:TFIIIC-class transcription factor complex binding"/>
    <property type="evidence" value="ECO:0000318"/>
    <property type="project" value="GO_Central"/>
</dbReference>
<dbReference type="GO" id="GO:0070898">
    <property type="term" value="P:RNA polymerase III preinitiation complex assembly"/>
    <property type="evidence" value="ECO:0000318"/>
    <property type="project" value="GO_Central"/>
</dbReference>
<dbReference type="Gene3D" id="1.10.10.60">
    <property type="entry name" value="Homeodomain-like"/>
    <property type="match status" value="1"/>
</dbReference>
<dbReference type="InterPro" id="IPR039467">
    <property type="entry name" value="TFIIIB_B''_Myb"/>
</dbReference>
<dbReference type="OrthoDB" id="272624at2759"/>
<dbReference type="PANTHER" id="PTHR22929">
    <property type="entry name" value="RNA POLYMERASE III TRANSCRIPTION INITIATION FACTOR B"/>
    <property type="match status" value="1"/>
</dbReference>
<dbReference type="PANTHER" id="PTHR22929:SF0">
    <property type="entry name" value="TRANSCRIPTION FACTOR TFIIIB COMPONENT B'' HOMOLOG"/>
    <property type="match status" value="1"/>
</dbReference>
<dbReference type="OMA" id="NTNERDH"/>
<dbReference type="InParanoid" id="E9H0J9"/>
<sequence>MRRANKVKIAPNLVSAARSKHDSANVNEATRSEESASQKTDEQPLLIKKAEPGPSFSRYNSKNKIQPSNPSHTGRTFSTASESEDEVHEEAKSPAKKDNVDTTSTLKGKRLKKKCDEKTPLSIKKAILKRKLASGDHSKLTVRDYIHYNPPDGERSPNKSQKLSMRPKPFEVKVLSKESKVVLNAQSTKNTILDDRLIEENELRMIETENQSKEEVAEDEEGAMPVPQVCLGPDGRIILDEKSLLIDANETKRNKSQLASYAPIVENNTTNVNYGSWRKNPRAESWNKKETAKFFIALQMFGTNFSLMTPYFPGRDRVQLKNKYKKEEKENKEMIDKYLYNPKPFDPTHFMDNPEDSSGDETTSKKDANKSTRGKALKKAKERKTSNEEFEEEIAPPEKKSRKATESRVSTRGRNTASGSR</sequence>
<name>E9H0J9_DAPPU</name>
<feature type="compositionally biased region" description="Polar residues" evidence="2">
    <location>
        <begin position="407"/>
        <end position="421"/>
    </location>
</feature>
<evidence type="ECO:0000259" key="3">
    <source>
        <dbReference type="SMART" id="SM00717"/>
    </source>
</evidence>
<feature type="region of interest" description="Disordered" evidence="2">
    <location>
        <begin position="339"/>
        <end position="421"/>
    </location>
</feature>
<dbReference type="Proteomes" id="UP000000305">
    <property type="component" value="Unassembled WGS sequence"/>
</dbReference>
<comment type="subcellular location">
    <subcellularLocation>
        <location evidence="1">Nucleus</location>
    </subcellularLocation>
</comment>
<feature type="compositionally biased region" description="Basic and acidic residues" evidence="2">
    <location>
        <begin position="30"/>
        <end position="42"/>
    </location>
</feature>
<evidence type="ECO:0000256" key="2">
    <source>
        <dbReference type="SAM" id="MobiDB-lite"/>
    </source>
</evidence>
<dbReference type="InterPro" id="IPR009057">
    <property type="entry name" value="Homeodomain-like_sf"/>
</dbReference>
<feature type="region of interest" description="Disordered" evidence="2">
    <location>
        <begin position="1"/>
        <end position="111"/>
    </location>
</feature>
<dbReference type="InterPro" id="IPR001005">
    <property type="entry name" value="SANT/Myb"/>
</dbReference>
<dbReference type="KEGG" id="dpx:DAPPUDRAFT_307014"/>
<dbReference type="SUPFAM" id="SSF46689">
    <property type="entry name" value="Homeodomain-like"/>
    <property type="match status" value="1"/>
</dbReference>
<proteinExistence type="predicted"/>
<dbReference type="AlphaFoldDB" id="E9H0J9"/>
<evidence type="ECO:0000256" key="1">
    <source>
        <dbReference type="ARBA" id="ARBA00004123"/>
    </source>
</evidence>
<evidence type="ECO:0000313" key="4">
    <source>
        <dbReference type="EMBL" id="EFX74660.1"/>
    </source>
</evidence>
<evidence type="ECO:0000313" key="5">
    <source>
        <dbReference type="Proteomes" id="UP000000305"/>
    </source>
</evidence>